<organism evidence="8 9">
    <name type="scientific">Micromonospora echinaurantiaca</name>
    <dbReference type="NCBI Taxonomy" id="47857"/>
    <lineage>
        <taxon>Bacteria</taxon>
        <taxon>Bacillati</taxon>
        <taxon>Actinomycetota</taxon>
        <taxon>Actinomycetes</taxon>
        <taxon>Micromonosporales</taxon>
        <taxon>Micromonosporaceae</taxon>
        <taxon>Micromonospora</taxon>
    </lineage>
</organism>
<accession>A0A1C5IFW9</accession>
<dbReference type="PANTHER" id="PTHR43133">
    <property type="entry name" value="RNA POLYMERASE ECF-TYPE SIGMA FACTO"/>
    <property type="match status" value="1"/>
</dbReference>
<dbReference type="InterPro" id="IPR013249">
    <property type="entry name" value="RNA_pol_sigma70_r4_t2"/>
</dbReference>
<evidence type="ECO:0000256" key="2">
    <source>
        <dbReference type="ARBA" id="ARBA00023015"/>
    </source>
</evidence>
<evidence type="ECO:0000313" key="8">
    <source>
        <dbReference type="EMBL" id="SCG57154.1"/>
    </source>
</evidence>
<evidence type="ECO:0000256" key="3">
    <source>
        <dbReference type="ARBA" id="ARBA00023082"/>
    </source>
</evidence>
<keyword evidence="5" id="KW-0804">Transcription</keyword>
<dbReference type="Gene3D" id="1.10.10.10">
    <property type="entry name" value="Winged helix-like DNA-binding domain superfamily/Winged helix DNA-binding domain"/>
    <property type="match status" value="1"/>
</dbReference>
<reference evidence="8 9" key="1">
    <citation type="submission" date="2016-06" db="EMBL/GenBank/DDBJ databases">
        <authorList>
            <person name="Kjaerup R.B."/>
            <person name="Dalgaard T.S."/>
            <person name="Juul-Madsen H.R."/>
        </authorList>
    </citation>
    <scope>NUCLEOTIDE SEQUENCE [LARGE SCALE GENOMIC DNA]</scope>
    <source>
        <strain evidence="8 9">DSM 43904</strain>
    </source>
</reference>
<sequence length="197" mass="22219">MDAMLARRSDAALVAGPPDLFGELFERYSGWLYDYSARRVGRQLAEDLVAETFLVAFSRRDRYDLSVSSARPWLCGILTNLLRNHRRSEVRWLQALARSGVDPLAETQPISEAFDDRATERLDAQALIQSLAGALASMPRNQRDVLLLHVWAGLDYPELATALAVPPGTVRSRLHRAKARLRKALSDRHIHEECSRD</sequence>
<feature type="domain" description="RNA polymerase sigma-70 region 2" evidence="6">
    <location>
        <begin position="24"/>
        <end position="90"/>
    </location>
</feature>
<proteinExistence type="inferred from homology"/>
<dbReference type="Gene3D" id="1.10.1740.10">
    <property type="match status" value="1"/>
</dbReference>
<dbReference type="NCBIfam" id="TIGR02937">
    <property type="entry name" value="sigma70-ECF"/>
    <property type="match status" value="1"/>
</dbReference>
<name>A0A1C5IFW9_9ACTN</name>
<comment type="similarity">
    <text evidence="1">Belongs to the sigma-70 factor family. ECF subfamily.</text>
</comment>
<dbReference type="SUPFAM" id="SSF88659">
    <property type="entry name" value="Sigma3 and sigma4 domains of RNA polymerase sigma factors"/>
    <property type="match status" value="1"/>
</dbReference>
<protein>
    <submittedName>
        <fullName evidence="8">RNA polymerase sigma-70 factor, ECF subfamily</fullName>
    </submittedName>
</protein>
<dbReference type="CDD" id="cd06171">
    <property type="entry name" value="Sigma70_r4"/>
    <property type="match status" value="1"/>
</dbReference>
<dbReference type="InterPro" id="IPR014284">
    <property type="entry name" value="RNA_pol_sigma-70_dom"/>
</dbReference>
<dbReference type="Proteomes" id="UP000198217">
    <property type="component" value="Chromosome I"/>
</dbReference>
<evidence type="ECO:0000259" key="7">
    <source>
        <dbReference type="Pfam" id="PF08281"/>
    </source>
</evidence>
<evidence type="ECO:0000259" key="6">
    <source>
        <dbReference type="Pfam" id="PF04542"/>
    </source>
</evidence>
<gene>
    <name evidence="8" type="ORF">GA0070609_3259</name>
</gene>
<dbReference type="InterPro" id="IPR013324">
    <property type="entry name" value="RNA_pol_sigma_r3/r4-like"/>
</dbReference>
<keyword evidence="2" id="KW-0805">Transcription regulation</keyword>
<evidence type="ECO:0000256" key="5">
    <source>
        <dbReference type="ARBA" id="ARBA00023163"/>
    </source>
</evidence>
<dbReference type="Pfam" id="PF04542">
    <property type="entry name" value="Sigma70_r2"/>
    <property type="match status" value="1"/>
</dbReference>
<keyword evidence="3" id="KW-0731">Sigma factor</keyword>
<feature type="domain" description="RNA polymerase sigma factor 70 region 4 type 2" evidence="7">
    <location>
        <begin position="129"/>
        <end position="181"/>
    </location>
</feature>
<dbReference type="InterPro" id="IPR039425">
    <property type="entry name" value="RNA_pol_sigma-70-like"/>
</dbReference>
<dbReference type="PANTHER" id="PTHR43133:SF8">
    <property type="entry name" value="RNA POLYMERASE SIGMA FACTOR HI_1459-RELATED"/>
    <property type="match status" value="1"/>
</dbReference>
<dbReference type="EMBL" id="LT607750">
    <property type="protein sequence ID" value="SCG57154.1"/>
    <property type="molecule type" value="Genomic_DNA"/>
</dbReference>
<dbReference type="GO" id="GO:0006352">
    <property type="term" value="P:DNA-templated transcription initiation"/>
    <property type="evidence" value="ECO:0007669"/>
    <property type="project" value="InterPro"/>
</dbReference>
<keyword evidence="4" id="KW-0238">DNA-binding</keyword>
<dbReference type="InterPro" id="IPR007627">
    <property type="entry name" value="RNA_pol_sigma70_r2"/>
</dbReference>
<keyword evidence="9" id="KW-1185">Reference proteome</keyword>
<dbReference type="InterPro" id="IPR036388">
    <property type="entry name" value="WH-like_DNA-bd_sf"/>
</dbReference>
<dbReference type="AlphaFoldDB" id="A0A1C5IFW9"/>
<dbReference type="GO" id="GO:0016987">
    <property type="term" value="F:sigma factor activity"/>
    <property type="evidence" value="ECO:0007669"/>
    <property type="project" value="UniProtKB-KW"/>
</dbReference>
<evidence type="ECO:0000256" key="1">
    <source>
        <dbReference type="ARBA" id="ARBA00010641"/>
    </source>
</evidence>
<dbReference type="SUPFAM" id="SSF88946">
    <property type="entry name" value="Sigma2 domain of RNA polymerase sigma factors"/>
    <property type="match status" value="1"/>
</dbReference>
<dbReference type="InterPro" id="IPR013325">
    <property type="entry name" value="RNA_pol_sigma_r2"/>
</dbReference>
<evidence type="ECO:0000313" key="9">
    <source>
        <dbReference type="Proteomes" id="UP000198217"/>
    </source>
</evidence>
<dbReference type="Pfam" id="PF08281">
    <property type="entry name" value="Sigma70_r4_2"/>
    <property type="match status" value="1"/>
</dbReference>
<dbReference type="GO" id="GO:0003677">
    <property type="term" value="F:DNA binding"/>
    <property type="evidence" value="ECO:0007669"/>
    <property type="project" value="UniProtKB-KW"/>
</dbReference>
<evidence type="ECO:0000256" key="4">
    <source>
        <dbReference type="ARBA" id="ARBA00023125"/>
    </source>
</evidence>